<reference evidence="1 2" key="1">
    <citation type="submission" date="2023-07" db="EMBL/GenBank/DDBJ databases">
        <title>Genomic Encyclopedia of Type Strains, Phase IV (KMG-IV): sequencing the most valuable type-strain genomes for metagenomic binning, comparative biology and taxonomic classification.</title>
        <authorList>
            <person name="Goeker M."/>
        </authorList>
    </citation>
    <scope>NUCLEOTIDE SEQUENCE [LARGE SCALE GENOMIC DNA]</scope>
    <source>
        <strain evidence="1 2">DSM 23494</strain>
    </source>
</reference>
<keyword evidence="2" id="KW-1185">Reference proteome</keyword>
<gene>
    <name evidence="1" type="ORF">J2S17_004092</name>
</gene>
<protein>
    <submittedName>
        <fullName evidence="1">Enoyl-CoA hydratase/carnithine racemase</fullName>
    </submittedName>
</protein>
<evidence type="ECO:0000313" key="1">
    <source>
        <dbReference type="EMBL" id="MDQ0272200.1"/>
    </source>
</evidence>
<comment type="caution">
    <text evidence="1">The sequence shown here is derived from an EMBL/GenBank/DDBJ whole genome shotgun (WGS) entry which is preliminary data.</text>
</comment>
<proteinExistence type="predicted"/>
<sequence>MVDTSKNSKSDISLQSEDEIATIYINKPDKRNTLTFEIELINECEQHPNVKVITF</sequence>
<dbReference type="Proteomes" id="UP001238088">
    <property type="component" value="Unassembled WGS sequence"/>
</dbReference>
<organism evidence="1 2">
    <name type="scientific">Cytobacillus purgationiresistens</name>
    <dbReference type="NCBI Taxonomy" id="863449"/>
    <lineage>
        <taxon>Bacteria</taxon>
        <taxon>Bacillati</taxon>
        <taxon>Bacillota</taxon>
        <taxon>Bacilli</taxon>
        <taxon>Bacillales</taxon>
        <taxon>Bacillaceae</taxon>
        <taxon>Cytobacillus</taxon>
    </lineage>
</organism>
<dbReference type="SUPFAM" id="SSF52096">
    <property type="entry name" value="ClpP/crotonase"/>
    <property type="match status" value="1"/>
</dbReference>
<name>A0ABU0ALR0_9BACI</name>
<dbReference type="EMBL" id="JAUSUB010000021">
    <property type="protein sequence ID" value="MDQ0272200.1"/>
    <property type="molecule type" value="Genomic_DNA"/>
</dbReference>
<dbReference type="Gene3D" id="3.90.226.10">
    <property type="entry name" value="2-enoyl-CoA Hydratase, Chain A, domain 1"/>
    <property type="match status" value="1"/>
</dbReference>
<evidence type="ECO:0000313" key="2">
    <source>
        <dbReference type="Proteomes" id="UP001238088"/>
    </source>
</evidence>
<dbReference type="InterPro" id="IPR029045">
    <property type="entry name" value="ClpP/crotonase-like_dom_sf"/>
</dbReference>
<accession>A0ABU0ALR0</accession>